<comment type="caution">
    <text evidence="4">The sequence shown here is derived from an EMBL/GenBank/DDBJ whole genome shotgun (WGS) entry which is preliminary data.</text>
</comment>
<gene>
    <name evidence="4" type="ORF">BJ970_005000</name>
</gene>
<dbReference type="InterPro" id="IPR001482">
    <property type="entry name" value="T2SS/T4SS_dom"/>
</dbReference>
<feature type="compositionally biased region" description="Polar residues" evidence="2">
    <location>
        <begin position="26"/>
        <end position="45"/>
    </location>
</feature>
<comment type="similarity">
    <text evidence="1">Belongs to the GSP E family.</text>
</comment>
<dbReference type="Pfam" id="PF00437">
    <property type="entry name" value="T2SSE"/>
    <property type="match status" value="1"/>
</dbReference>
<evidence type="ECO:0000313" key="4">
    <source>
        <dbReference type="EMBL" id="MBB5157466.1"/>
    </source>
</evidence>
<dbReference type="InterPro" id="IPR027417">
    <property type="entry name" value="P-loop_NTPase"/>
</dbReference>
<dbReference type="InterPro" id="IPR050921">
    <property type="entry name" value="T4SS_GSP_E_ATPase"/>
</dbReference>
<dbReference type="CDD" id="cd01130">
    <property type="entry name" value="VirB11-like_ATPase"/>
    <property type="match status" value="1"/>
</dbReference>
<dbReference type="SUPFAM" id="SSF52540">
    <property type="entry name" value="P-loop containing nucleoside triphosphate hydrolases"/>
    <property type="match status" value="1"/>
</dbReference>
<organism evidence="4 5">
    <name type="scientific">Saccharopolyspora phatthalungensis</name>
    <dbReference type="NCBI Taxonomy" id="664693"/>
    <lineage>
        <taxon>Bacteria</taxon>
        <taxon>Bacillati</taxon>
        <taxon>Actinomycetota</taxon>
        <taxon>Actinomycetes</taxon>
        <taxon>Pseudonocardiales</taxon>
        <taxon>Pseudonocardiaceae</taxon>
        <taxon>Saccharopolyspora</taxon>
    </lineage>
</organism>
<evidence type="ECO:0000259" key="3">
    <source>
        <dbReference type="Pfam" id="PF00437"/>
    </source>
</evidence>
<dbReference type="PANTHER" id="PTHR30486">
    <property type="entry name" value="TWITCHING MOTILITY PROTEIN PILT"/>
    <property type="match status" value="1"/>
</dbReference>
<protein>
    <submittedName>
        <fullName evidence="4">Flp pilus assembly CpaF family ATPase</fullName>
    </submittedName>
</protein>
<dbReference type="EMBL" id="JACHIW010000001">
    <property type="protein sequence ID" value="MBB5157466.1"/>
    <property type="molecule type" value="Genomic_DNA"/>
</dbReference>
<evidence type="ECO:0000256" key="1">
    <source>
        <dbReference type="ARBA" id="ARBA00006611"/>
    </source>
</evidence>
<dbReference type="RefSeq" id="WP_184728385.1">
    <property type="nucleotide sequence ID" value="NZ_JACHIW010000001.1"/>
</dbReference>
<sequence>MTFPNNGSPQPIPLPQPGGQPITPSEPGQESPWQHRSPSASALQPSSETSSEATAALARLRQHLRDALATELPNAADAQQRRTGTAVTREGRRELARAILDEAVRSHSETELMANRMLVTKDIEQQAITEVINEVFGMAGLQPLLDDPTVETINANRFDRVFVQYNDGRRTQVAPIAASNEELTDLVRMLAARASSEERRFDRGSPAVNLQLPGGERLFAVMGLTSGGVTSLSIRRHAYLTVTLAQLRAQGTIDPGLEPFLRALVRARKNILITGGTGIGKTTMLRALASEMDPMERLVTIEDAFELGLEIDPELHADVTAFQAREANVEGEGAISQAELVRWGLRMSPDRVIVGEIRGPEVIPMCNAMSQGNDGSMATLHASSSRIAFTRLASYAAQGPERLPVEATNLLVASAVHFVVHLAKATDRTTRVVSSVREVVGADGAQVISNEVYRPGPDRRALPVPGALRTDTLDDLIDAGFDPDLLEAPEGWWPR</sequence>
<dbReference type="Gene3D" id="3.40.50.300">
    <property type="entry name" value="P-loop containing nucleotide triphosphate hydrolases"/>
    <property type="match status" value="1"/>
</dbReference>
<dbReference type="PANTHER" id="PTHR30486:SF6">
    <property type="entry name" value="TYPE IV PILUS RETRACTATION ATPASE PILT"/>
    <property type="match status" value="1"/>
</dbReference>
<dbReference type="Gene3D" id="3.30.450.380">
    <property type="match status" value="1"/>
</dbReference>
<dbReference type="Proteomes" id="UP000584374">
    <property type="component" value="Unassembled WGS sequence"/>
</dbReference>
<proteinExistence type="inferred from homology"/>
<reference evidence="4 5" key="1">
    <citation type="submission" date="2020-08" db="EMBL/GenBank/DDBJ databases">
        <title>Sequencing the genomes of 1000 actinobacteria strains.</title>
        <authorList>
            <person name="Klenk H.-P."/>
        </authorList>
    </citation>
    <scope>NUCLEOTIDE SEQUENCE [LARGE SCALE GENOMIC DNA]</scope>
    <source>
        <strain evidence="4 5">DSM 45584</strain>
    </source>
</reference>
<feature type="region of interest" description="Disordered" evidence="2">
    <location>
        <begin position="1"/>
        <end position="53"/>
    </location>
</feature>
<evidence type="ECO:0000313" key="5">
    <source>
        <dbReference type="Proteomes" id="UP000584374"/>
    </source>
</evidence>
<keyword evidence="5" id="KW-1185">Reference proteome</keyword>
<dbReference type="AlphaFoldDB" id="A0A840QAM5"/>
<name>A0A840QAM5_9PSEU</name>
<dbReference type="GO" id="GO:0016887">
    <property type="term" value="F:ATP hydrolysis activity"/>
    <property type="evidence" value="ECO:0007669"/>
    <property type="project" value="InterPro"/>
</dbReference>
<evidence type="ECO:0000256" key="2">
    <source>
        <dbReference type="SAM" id="MobiDB-lite"/>
    </source>
</evidence>
<feature type="domain" description="Bacterial type II secretion system protein E" evidence="3">
    <location>
        <begin position="173"/>
        <end position="426"/>
    </location>
</feature>
<accession>A0A840QAM5</accession>